<keyword evidence="2" id="KW-1185">Reference proteome</keyword>
<dbReference type="GeneID" id="8098267"/>
<protein>
    <submittedName>
        <fullName evidence="1">Uncharacterized protein</fullName>
    </submittedName>
</protein>
<dbReference type="VEuPathDB" id="FungiDB:TSTA_053160"/>
<accession>B8MQW3</accession>
<organism evidence="1 2">
    <name type="scientific">Talaromyces stipitatus (strain ATCC 10500 / CBS 375.48 / QM 6759 / NRRL 1006)</name>
    <name type="common">Penicillium stipitatum</name>
    <dbReference type="NCBI Taxonomy" id="441959"/>
    <lineage>
        <taxon>Eukaryota</taxon>
        <taxon>Fungi</taxon>
        <taxon>Dikarya</taxon>
        <taxon>Ascomycota</taxon>
        <taxon>Pezizomycotina</taxon>
        <taxon>Eurotiomycetes</taxon>
        <taxon>Eurotiomycetidae</taxon>
        <taxon>Eurotiales</taxon>
        <taxon>Trichocomaceae</taxon>
        <taxon>Talaromyces</taxon>
        <taxon>Talaromyces sect. Talaromyces</taxon>
    </lineage>
</organism>
<dbReference type="OrthoDB" id="3340520at2759"/>
<dbReference type="EMBL" id="EQ962659">
    <property type="protein sequence ID" value="EED12798.1"/>
    <property type="molecule type" value="Genomic_DNA"/>
</dbReference>
<gene>
    <name evidence="1" type="ORF">TSTA_053160</name>
</gene>
<dbReference type="InParanoid" id="B8MQW3"/>
<dbReference type="Proteomes" id="UP000001745">
    <property type="component" value="Unassembled WGS sequence"/>
</dbReference>
<reference evidence="2" key="1">
    <citation type="journal article" date="2015" name="Genome Announc.">
        <title>Genome sequence of the AIDS-associated pathogen Penicillium marneffei (ATCC18224) and its near taxonomic relative Talaromyces stipitatus (ATCC10500).</title>
        <authorList>
            <person name="Nierman W.C."/>
            <person name="Fedorova-Abrams N.D."/>
            <person name="Andrianopoulos A."/>
        </authorList>
    </citation>
    <scope>NUCLEOTIDE SEQUENCE [LARGE SCALE GENOMIC DNA]</scope>
    <source>
        <strain evidence="2">ATCC 10500 / CBS 375.48 / QM 6759 / NRRL 1006</strain>
    </source>
</reference>
<name>B8MQW3_TALSN</name>
<dbReference type="AlphaFoldDB" id="B8MQW3"/>
<dbReference type="Pfam" id="PF07103">
    <property type="entry name" value="DUF1365"/>
    <property type="match status" value="1"/>
</dbReference>
<dbReference type="RefSeq" id="XP_002486909.1">
    <property type="nucleotide sequence ID" value="XM_002486864.1"/>
</dbReference>
<dbReference type="HOGENOM" id="CLU_612774_0_0_1"/>
<dbReference type="eggNOG" id="ENOG502RGVU">
    <property type="taxonomic scope" value="Eukaryota"/>
</dbReference>
<dbReference type="InterPro" id="IPR010775">
    <property type="entry name" value="DUF1365"/>
</dbReference>
<sequence>MGWSRSVVTWWYLYNEERELDALILEINNSYWEKRNILLRIKPTSDKLNPCQSLDSAEYLDRRQLVRSLPTATKAKFYGGDWRKYIFASPFEKVDGLVSQRMMDPLKPHSWASGSTLSNMTTLEETGEVRMATRLTCDGYPIDPTRMSYIDVIKVIIYWTLPVIMTTPEIFFKAIKIRLSGMMKMNSKPPVRSGSVGRHIKRLELNLEAYFRAYLARCVDNYPEPVELKYLPCRSFTNDTVYMRSPSFYEKGPTIVRYLTVEPADPSFYTRIINYMDVKTALDQEAQQTGHIADPTAQRLIVSDTSLLKSILEYSSFSFHEEEAVTFSRWKLRQMLLLTRPKSTLTFMDIFILSSLEPRSCMTYMSSRLRLSAAHTLAADSQRLLSIYLFVASCLIRWSVLELFSRARVCIFSSTGLHYPHWVTLASAVLEYCLMLKGLAVMQRWLM</sequence>
<evidence type="ECO:0000313" key="1">
    <source>
        <dbReference type="EMBL" id="EED12798.1"/>
    </source>
</evidence>
<evidence type="ECO:0000313" key="2">
    <source>
        <dbReference type="Proteomes" id="UP000001745"/>
    </source>
</evidence>
<dbReference type="PhylomeDB" id="B8MQW3"/>
<proteinExistence type="predicted"/>